<keyword evidence="3" id="KW-1185">Reference proteome</keyword>
<dbReference type="Proteomes" id="UP000280296">
    <property type="component" value="Unassembled WGS sequence"/>
</dbReference>
<feature type="region of interest" description="Disordered" evidence="1">
    <location>
        <begin position="1"/>
        <end position="74"/>
    </location>
</feature>
<feature type="compositionally biased region" description="Basic and acidic residues" evidence="1">
    <location>
        <begin position="51"/>
        <end position="64"/>
    </location>
</feature>
<evidence type="ECO:0000313" key="2">
    <source>
        <dbReference type="EMBL" id="RUL89453.1"/>
    </source>
</evidence>
<dbReference type="EMBL" id="RYZH01000002">
    <property type="protein sequence ID" value="RUL89453.1"/>
    <property type="molecule type" value="Genomic_DNA"/>
</dbReference>
<comment type="caution">
    <text evidence="2">The sequence shown here is derived from an EMBL/GenBank/DDBJ whole genome shotgun (WGS) entry which is preliminary data.</text>
</comment>
<sequence>MHAERYRAAERADAAACPGFEPIETPAGTGCRHCSGLPADHPSHPAGPAAADRKPSLAHHSREGDGDEVQGTLF</sequence>
<reference evidence="2 3" key="2">
    <citation type="submission" date="2019-01" db="EMBL/GenBank/DDBJ databases">
        <title>Tautonia sociabilis, a novel thermotolerant planctomycete of Isosphaeraceae family, isolated from a 4000 m deep subterranean habitat.</title>
        <authorList>
            <person name="Kovaleva O.L."/>
            <person name="Elcheninov A.G."/>
            <person name="Van Heerden E."/>
            <person name="Toshchakov S.V."/>
            <person name="Novikov A."/>
            <person name="Bonch-Osmolovskaya E.A."/>
            <person name="Kublanov I.V."/>
        </authorList>
    </citation>
    <scope>NUCLEOTIDE SEQUENCE [LARGE SCALE GENOMIC DNA]</scope>
    <source>
        <strain evidence="2 3">GM2012</strain>
    </source>
</reference>
<organism evidence="2 3">
    <name type="scientific">Tautonia sociabilis</name>
    <dbReference type="NCBI Taxonomy" id="2080755"/>
    <lineage>
        <taxon>Bacteria</taxon>
        <taxon>Pseudomonadati</taxon>
        <taxon>Planctomycetota</taxon>
        <taxon>Planctomycetia</taxon>
        <taxon>Isosphaerales</taxon>
        <taxon>Isosphaeraceae</taxon>
        <taxon>Tautonia</taxon>
    </lineage>
</organism>
<name>A0A432MPQ4_9BACT</name>
<dbReference type="AlphaFoldDB" id="A0A432MPQ4"/>
<feature type="compositionally biased region" description="Basic and acidic residues" evidence="1">
    <location>
        <begin position="1"/>
        <end position="13"/>
    </location>
</feature>
<evidence type="ECO:0000313" key="3">
    <source>
        <dbReference type="Proteomes" id="UP000280296"/>
    </source>
</evidence>
<evidence type="ECO:0000256" key="1">
    <source>
        <dbReference type="SAM" id="MobiDB-lite"/>
    </source>
</evidence>
<accession>A0A432MPQ4</accession>
<gene>
    <name evidence="2" type="ORF">TsocGM_01385</name>
</gene>
<protein>
    <submittedName>
        <fullName evidence="2">Uncharacterized protein</fullName>
    </submittedName>
</protein>
<proteinExistence type="predicted"/>
<dbReference type="RefSeq" id="WP_126723529.1">
    <property type="nucleotide sequence ID" value="NZ_RYZH01000002.1"/>
</dbReference>
<reference evidence="2 3" key="1">
    <citation type="submission" date="2018-12" db="EMBL/GenBank/DDBJ databases">
        <authorList>
            <person name="Toschakov S.V."/>
        </authorList>
    </citation>
    <scope>NUCLEOTIDE SEQUENCE [LARGE SCALE GENOMIC DNA]</scope>
    <source>
        <strain evidence="2 3">GM2012</strain>
    </source>
</reference>